<evidence type="ECO:0000313" key="1">
    <source>
        <dbReference type="EMBL" id="CAA9574696.1"/>
    </source>
</evidence>
<protein>
    <submittedName>
        <fullName evidence="1">Uncharacterized protein</fullName>
    </submittedName>
</protein>
<name>A0A6J4VF98_9BACT</name>
<organism evidence="1">
    <name type="scientific">uncultured Thermomicrobiales bacterium</name>
    <dbReference type="NCBI Taxonomy" id="1645740"/>
    <lineage>
        <taxon>Bacteria</taxon>
        <taxon>Pseudomonadati</taxon>
        <taxon>Thermomicrobiota</taxon>
        <taxon>Thermomicrobia</taxon>
        <taxon>Thermomicrobiales</taxon>
        <taxon>environmental samples</taxon>
    </lineage>
</organism>
<proteinExistence type="predicted"/>
<accession>A0A6J4VF98</accession>
<gene>
    <name evidence="1" type="ORF">AVDCRST_MAG19-3192</name>
</gene>
<reference evidence="1" key="1">
    <citation type="submission" date="2020-02" db="EMBL/GenBank/DDBJ databases">
        <authorList>
            <person name="Meier V. D."/>
        </authorList>
    </citation>
    <scope>NUCLEOTIDE SEQUENCE</scope>
    <source>
        <strain evidence="1">AVDCRST_MAG19</strain>
    </source>
</reference>
<sequence length="76" mass="7822">MDEPTTGAIKVAGVVRDVASFGGTSRVVASASDRTLLVSVPNDGRRGGAWAGLGQRVWEIGSPDARLMRADTAHGS</sequence>
<dbReference type="AlphaFoldDB" id="A0A6J4VF98"/>
<dbReference type="EMBL" id="CADCWL010000171">
    <property type="protein sequence ID" value="CAA9574696.1"/>
    <property type="molecule type" value="Genomic_DNA"/>
</dbReference>